<dbReference type="EMBL" id="OY731400">
    <property type="protein sequence ID" value="CAJ1936074.1"/>
    <property type="molecule type" value="Genomic_DNA"/>
</dbReference>
<dbReference type="Gramene" id="rna-AYBTSS11_LOCUS7278">
    <property type="protein sequence ID" value="CAJ1936074.1"/>
    <property type="gene ID" value="gene-AYBTSS11_LOCUS7278"/>
</dbReference>
<dbReference type="InterPro" id="IPR017871">
    <property type="entry name" value="ABC_transporter-like_CS"/>
</dbReference>
<keyword evidence="7 10" id="KW-1133">Transmembrane helix</keyword>
<evidence type="ECO:0000313" key="12">
    <source>
        <dbReference type="EMBL" id="CAJ1936074.1"/>
    </source>
</evidence>
<reference evidence="12" key="1">
    <citation type="submission" date="2023-10" db="EMBL/GenBank/DDBJ databases">
        <authorList>
            <person name="Domelevo Entfellner J.-B."/>
        </authorList>
    </citation>
    <scope>NUCLEOTIDE SEQUENCE</scope>
</reference>
<name>A0AA86RYW8_9FABA</name>
<keyword evidence="4 10" id="KW-0812">Transmembrane</keyword>
<dbReference type="PROSITE" id="PS00211">
    <property type="entry name" value="ABC_TRANSPORTER_1"/>
    <property type="match status" value="1"/>
</dbReference>
<accession>A0AA86RYW8</accession>
<dbReference type="Proteomes" id="UP001189624">
    <property type="component" value="Chromosome 3"/>
</dbReference>
<dbReference type="PANTHER" id="PTHR48042:SF1">
    <property type="entry name" value="ABC TRANSPORTER G FAMILY MEMBER 11-LIKE"/>
    <property type="match status" value="1"/>
</dbReference>
<dbReference type="Pfam" id="PF01061">
    <property type="entry name" value="ABC2_membrane"/>
    <property type="match status" value="1"/>
</dbReference>
<evidence type="ECO:0000256" key="5">
    <source>
        <dbReference type="ARBA" id="ARBA00022741"/>
    </source>
</evidence>
<dbReference type="SUPFAM" id="SSF52540">
    <property type="entry name" value="P-loop containing nucleoside triphosphate hydrolases"/>
    <property type="match status" value="1"/>
</dbReference>
<dbReference type="InterPro" id="IPR003439">
    <property type="entry name" value="ABC_transporter-like_ATP-bd"/>
</dbReference>
<feature type="transmembrane region" description="Helical" evidence="10">
    <location>
        <begin position="441"/>
        <end position="461"/>
    </location>
</feature>
<dbReference type="Pfam" id="PF00005">
    <property type="entry name" value="ABC_tran"/>
    <property type="match status" value="1"/>
</dbReference>
<dbReference type="InterPro" id="IPR043926">
    <property type="entry name" value="ABCG_dom"/>
</dbReference>
<dbReference type="PROSITE" id="PS50893">
    <property type="entry name" value="ABC_TRANSPORTER_2"/>
    <property type="match status" value="1"/>
</dbReference>
<feature type="transmembrane region" description="Helical" evidence="10">
    <location>
        <begin position="545"/>
        <end position="568"/>
    </location>
</feature>
<evidence type="ECO:0000256" key="6">
    <source>
        <dbReference type="ARBA" id="ARBA00022840"/>
    </source>
</evidence>
<dbReference type="FunFam" id="3.40.50.300:FF:001533">
    <property type="entry name" value="ABC transporter G family member 11"/>
    <property type="match status" value="1"/>
</dbReference>
<evidence type="ECO:0000256" key="8">
    <source>
        <dbReference type="ARBA" id="ARBA00023136"/>
    </source>
</evidence>
<dbReference type="Pfam" id="PF19055">
    <property type="entry name" value="ABC2_membrane_7"/>
    <property type="match status" value="1"/>
</dbReference>
<proteinExistence type="inferred from homology"/>
<dbReference type="GO" id="GO:0140359">
    <property type="term" value="F:ABC-type transporter activity"/>
    <property type="evidence" value="ECO:0007669"/>
    <property type="project" value="InterPro"/>
</dbReference>
<organism evidence="12 13">
    <name type="scientific">Sphenostylis stenocarpa</name>
    <dbReference type="NCBI Taxonomy" id="92480"/>
    <lineage>
        <taxon>Eukaryota</taxon>
        <taxon>Viridiplantae</taxon>
        <taxon>Streptophyta</taxon>
        <taxon>Embryophyta</taxon>
        <taxon>Tracheophyta</taxon>
        <taxon>Spermatophyta</taxon>
        <taxon>Magnoliopsida</taxon>
        <taxon>eudicotyledons</taxon>
        <taxon>Gunneridae</taxon>
        <taxon>Pentapetalae</taxon>
        <taxon>rosids</taxon>
        <taxon>fabids</taxon>
        <taxon>Fabales</taxon>
        <taxon>Fabaceae</taxon>
        <taxon>Papilionoideae</taxon>
        <taxon>50 kb inversion clade</taxon>
        <taxon>NPAAA clade</taxon>
        <taxon>indigoferoid/millettioid clade</taxon>
        <taxon>Phaseoleae</taxon>
        <taxon>Sphenostylis</taxon>
    </lineage>
</organism>
<dbReference type="AlphaFoldDB" id="A0AA86RYW8"/>
<evidence type="ECO:0000256" key="4">
    <source>
        <dbReference type="ARBA" id="ARBA00022692"/>
    </source>
</evidence>
<feature type="transmembrane region" description="Helical" evidence="10">
    <location>
        <begin position="517"/>
        <end position="539"/>
    </location>
</feature>
<feature type="transmembrane region" description="Helical" evidence="10">
    <location>
        <begin position="407"/>
        <end position="429"/>
    </location>
</feature>
<evidence type="ECO:0000256" key="3">
    <source>
        <dbReference type="ARBA" id="ARBA00022448"/>
    </source>
</evidence>
<feature type="region of interest" description="Disordered" evidence="9">
    <location>
        <begin position="1"/>
        <end position="22"/>
    </location>
</feature>
<evidence type="ECO:0000313" key="13">
    <source>
        <dbReference type="Proteomes" id="UP001189624"/>
    </source>
</evidence>
<protein>
    <recommendedName>
        <fullName evidence="11">ABC transporter domain-containing protein</fullName>
    </recommendedName>
</protein>
<keyword evidence="3" id="KW-0813">Transport</keyword>
<evidence type="ECO:0000256" key="2">
    <source>
        <dbReference type="ARBA" id="ARBA00005814"/>
    </source>
</evidence>
<dbReference type="Gene3D" id="3.40.50.300">
    <property type="entry name" value="P-loop containing nucleotide triphosphate hydrolases"/>
    <property type="match status" value="1"/>
</dbReference>
<evidence type="ECO:0000256" key="9">
    <source>
        <dbReference type="SAM" id="MobiDB-lite"/>
    </source>
</evidence>
<keyword evidence="8 10" id="KW-0472">Membrane</keyword>
<evidence type="ECO:0000259" key="11">
    <source>
        <dbReference type="PROSITE" id="PS50893"/>
    </source>
</evidence>
<keyword evidence="5" id="KW-0547">Nucleotide-binding</keyword>
<evidence type="ECO:0000256" key="7">
    <source>
        <dbReference type="ARBA" id="ARBA00022989"/>
    </source>
</evidence>
<feature type="transmembrane region" description="Helical" evidence="10">
    <location>
        <begin position="634"/>
        <end position="653"/>
    </location>
</feature>
<feature type="transmembrane region" description="Helical" evidence="10">
    <location>
        <begin position="481"/>
        <end position="505"/>
    </location>
</feature>
<keyword evidence="13" id="KW-1185">Reference proteome</keyword>
<keyword evidence="6" id="KW-0067">ATP-binding</keyword>
<comment type="subcellular location">
    <subcellularLocation>
        <location evidence="1">Membrane</location>
        <topology evidence="1">Multi-pass membrane protein</topology>
    </subcellularLocation>
</comment>
<dbReference type="InterPro" id="IPR003593">
    <property type="entry name" value="AAA+_ATPase"/>
</dbReference>
<feature type="domain" description="ABC transporter" evidence="11">
    <location>
        <begin position="62"/>
        <end position="308"/>
    </location>
</feature>
<dbReference type="GO" id="GO:0016020">
    <property type="term" value="C:membrane"/>
    <property type="evidence" value="ECO:0007669"/>
    <property type="project" value="UniProtKB-SubCell"/>
</dbReference>
<dbReference type="InterPro" id="IPR052215">
    <property type="entry name" value="Plant_ABCG"/>
</dbReference>
<comment type="similarity">
    <text evidence="2">Belongs to the ABC transporter superfamily. ABCG family. Eye pigment precursor importer (TC 3.A.1.204) subfamily.</text>
</comment>
<dbReference type="GO" id="GO:0005524">
    <property type="term" value="F:ATP binding"/>
    <property type="evidence" value="ECO:0007669"/>
    <property type="project" value="UniProtKB-KW"/>
</dbReference>
<dbReference type="InterPro" id="IPR027417">
    <property type="entry name" value="P-loop_NTPase"/>
</dbReference>
<evidence type="ECO:0000256" key="10">
    <source>
        <dbReference type="SAM" id="Phobius"/>
    </source>
</evidence>
<gene>
    <name evidence="12" type="ORF">AYBTSS11_LOCUS7278</name>
</gene>
<dbReference type="PANTHER" id="PTHR48042">
    <property type="entry name" value="ABC TRANSPORTER G FAMILY MEMBER 11"/>
    <property type="match status" value="1"/>
</dbReference>
<dbReference type="SMART" id="SM00382">
    <property type="entry name" value="AAA"/>
    <property type="match status" value="1"/>
</dbReference>
<dbReference type="InterPro" id="IPR013525">
    <property type="entry name" value="ABC2_TM"/>
</dbReference>
<dbReference type="GO" id="GO:0016887">
    <property type="term" value="F:ATP hydrolysis activity"/>
    <property type="evidence" value="ECO:0007669"/>
    <property type="project" value="InterPro"/>
</dbReference>
<evidence type="ECO:0000256" key="1">
    <source>
        <dbReference type="ARBA" id="ARBA00004141"/>
    </source>
</evidence>
<sequence>MASLLPYNSPDPSDYEAKPNSSTVEATTLEIEEACSGPKPKGIKRGETLGWNNEREEVGMCLTWKDVWVTASVGKSGSKSILQGLTGYAKPGQLLAIMGPSGCGKSTLLDALAGRLGSNTSQTGEILINGKKQALAYGTSAYVTQDDTLLTTLTVGEAVHYSAQLQLPDAMSKEEKKERANFTIREMGLQDAINTRIGGWGVKGISGGQKRRVSICIEILTRPGLLFLDEPTSGLDSAASYYVMKRIATLDKRDDIHRTVIVSIHQPSTEVFQIFHNLCLLSSGRTVYFGPASAASEFFASNGFPCPSLMNPSDHLLKTINKDFDQDIELTLGGNATIIPTKEVIRILVNSYNSSEMNQEVQKEVAELTEKDTGSTNKKRRHAGFLNQCFALTKRSSINMFRDLGYYWLRLAIYVALAISLATIFYDLGTSQRSIQDRGSFLMFVSSFITFMTIGGFPSFVEDMKVFELERLNGHYSVTAFVIGHSFSSIPFLFLVSIIPGSIAYYLPGLQKDFEHFAYFICVLFSCLMLVESLMMIVASIVPNFLMGIITGAGIQGMMILGGGFFRLPNDLPRPFWKYPMFYVAFHRYAYQGLFKNEFEGLRFAANNVEDGSYVTGEEILNNTWQVNMSYSKWVDLGILLGMIILYRILFLVNIKTTEKLKPIIVSFISSRNSPKRTVQIMQNPNATPLQEVQAV</sequence>